<dbReference type="InterPro" id="IPR032795">
    <property type="entry name" value="DUF3741-assoc"/>
</dbReference>
<gene>
    <name evidence="4" type="ORF">STAS_02314</name>
</gene>
<reference evidence="5" key="1">
    <citation type="journal article" date="2019" name="Curr. Biol.">
        <title>Genome Sequence of Striga asiatica Provides Insight into the Evolution of Plant Parasitism.</title>
        <authorList>
            <person name="Yoshida S."/>
            <person name="Kim S."/>
            <person name="Wafula E.K."/>
            <person name="Tanskanen J."/>
            <person name="Kim Y.M."/>
            <person name="Honaas L."/>
            <person name="Yang Z."/>
            <person name="Spallek T."/>
            <person name="Conn C.E."/>
            <person name="Ichihashi Y."/>
            <person name="Cheong K."/>
            <person name="Cui S."/>
            <person name="Der J.P."/>
            <person name="Gundlach H."/>
            <person name="Jiao Y."/>
            <person name="Hori C."/>
            <person name="Ishida J.K."/>
            <person name="Kasahara H."/>
            <person name="Kiba T."/>
            <person name="Kim M.S."/>
            <person name="Koo N."/>
            <person name="Laohavisit A."/>
            <person name="Lee Y.H."/>
            <person name="Lumba S."/>
            <person name="McCourt P."/>
            <person name="Mortimer J.C."/>
            <person name="Mutuku J.M."/>
            <person name="Nomura T."/>
            <person name="Sasaki-Sekimoto Y."/>
            <person name="Seto Y."/>
            <person name="Wang Y."/>
            <person name="Wakatake T."/>
            <person name="Sakakibara H."/>
            <person name="Demura T."/>
            <person name="Yamaguchi S."/>
            <person name="Yoneyama K."/>
            <person name="Manabe R.I."/>
            <person name="Nelson D.C."/>
            <person name="Schulman A.H."/>
            <person name="Timko M.P."/>
            <person name="dePamphilis C.W."/>
            <person name="Choi D."/>
            <person name="Shirasu K."/>
        </authorList>
    </citation>
    <scope>NUCLEOTIDE SEQUENCE [LARGE SCALE GENOMIC DNA]</scope>
    <source>
        <strain evidence="5">cv. UVA1</strain>
    </source>
</reference>
<dbReference type="OrthoDB" id="1670627at2759"/>
<dbReference type="PANTHER" id="PTHR35499">
    <property type="entry name" value="OS05G0128300 PROTEIN"/>
    <property type="match status" value="1"/>
</dbReference>
<protein>
    <submittedName>
        <fullName evidence="4">30S ribosomal protein S13</fullName>
    </submittedName>
</protein>
<proteinExistence type="predicted"/>
<comment type="caution">
    <text evidence="4">The sequence shown here is derived from an EMBL/GenBank/DDBJ whole genome shotgun (WGS) entry which is preliminary data.</text>
</comment>
<accession>A0A5A7P1H9</accession>
<feature type="domain" description="DUF3741" evidence="3">
    <location>
        <begin position="126"/>
        <end position="141"/>
    </location>
</feature>
<keyword evidence="2" id="KW-0472">Membrane</keyword>
<feature type="transmembrane region" description="Helical" evidence="2">
    <location>
        <begin position="29"/>
        <end position="50"/>
    </location>
</feature>
<dbReference type="Proteomes" id="UP000325081">
    <property type="component" value="Unassembled WGS sequence"/>
</dbReference>
<evidence type="ECO:0000313" key="4">
    <source>
        <dbReference type="EMBL" id="GER26666.1"/>
    </source>
</evidence>
<evidence type="ECO:0000256" key="2">
    <source>
        <dbReference type="SAM" id="Phobius"/>
    </source>
</evidence>
<keyword evidence="5" id="KW-1185">Reference proteome</keyword>
<keyword evidence="2" id="KW-0812">Transmembrane</keyword>
<keyword evidence="4" id="KW-0687">Ribonucleoprotein</keyword>
<organism evidence="4 5">
    <name type="scientific">Striga asiatica</name>
    <name type="common">Asiatic witchweed</name>
    <name type="synonym">Buchnera asiatica</name>
    <dbReference type="NCBI Taxonomy" id="4170"/>
    <lineage>
        <taxon>Eukaryota</taxon>
        <taxon>Viridiplantae</taxon>
        <taxon>Streptophyta</taxon>
        <taxon>Embryophyta</taxon>
        <taxon>Tracheophyta</taxon>
        <taxon>Spermatophyta</taxon>
        <taxon>Magnoliopsida</taxon>
        <taxon>eudicotyledons</taxon>
        <taxon>Gunneridae</taxon>
        <taxon>Pentapetalae</taxon>
        <taxon>asterids</taxon>
        <taxon>lamiids</taxon>
        <taxon>Lamiales</taxon>
        <taxon>Orobanchaceae</taxon>
        <taxon>Buchnereae</taxon>
        <taxon>Striga</taxon>
    </lineage>
</organism>
<dbReference type="EMBL" id="BKCP01001114">
    <property type="protein sequence ID" value="GER26666.1"/>
    <property type="molecule type" value="Genomic_DNA"/>
</dbReference>
<evidence type="ECO:0000313" key="5">
    <source>
        <dbReference type="Proteomes" id="UP000325081"/>
    </source>
</evidence>
<dbReference type="GO" id="GO:0005840">
    <property type="term" value="C:ribosome"/>
    <property type="evidence" value="ECO:0007669"/>
    <property type="project" value="UniProtKB-KW"/>
</dbReference>
<evidence type="ECO:0000256" key="1">
    <source>
        <dbReference type="SAM" id="MobiDB-lite"/>
    </source>
</evidence>
<keyword evidence="4" id="KW-0689">Ribosomal protein</keyword>
<keyword evidence="2" id="KW-1133">Transmembrane helix</keyword>
<dbReference type="Pfam" id="PF14383">
    <property type="entry name" value="VARLMGL"/>
    <property type="match status" value="1"/>
</dbReference>
<dbReference type="AlphaFoldDB" id="A0A5A7P1H9"/>
<dbReference type="PANTHER" id="PTHR35499:SF4">
    <property type="entry name" value="ALC-INTERACTING PROTEIN 1"/>
    <property type="match status" value="1"/>
</dbReference>
<evidence type="ECO:0000259" key="3">
    <source>
        <dbReference type="Pfam" id="PF14383"/>
    </source>
</evidence>
<name>A0A5A7P1H9_STRAF</name>
<feature type="region of interest" description="Disordered" evidence="1">
    <location>
        <begin position="311"/>
        <end position="335"/>
    </location>
</feature>
<sequence length="415" mass="47287">MANNSSTLYSDSQFFSIKLIQISNKFNQLIIIIIYIQLITLSTFSILAYFHMKNTHYNRTNRISMSANPANPMPSGTNCFSSVFRRMLCSGSLPTHPSDQFPETSITENHSKHNEIVKNQGTGSKPGVVAKLMGLDSFPDSPSWAHKDTSLGSFLRSRSVNSIDFLPRFDSSRLHRRVRTSVSFREGLYNCRELASSSVSNCSEKVGEIGEDEESRGGSEVREKLREKKVIRKKMEMDEGKFKRKKKRQGLNLKEKKPVMKTVGFNFEEDLLLQPKSKCLNMKQNKIMCRKEKMHSASRIYPGEIIAEVEQGEHSRRSKTARSKIPYPNKAGSHDRGTIKAIAKRKKGKKIKHKEQNCYYKTMVETICGLTEDSINENWTSMEFEDFEDVCEVLGRGILEGLLKQFVDELVRAGL</sequence>